<dbReference type="Proteomes" id="UP000011087">
    <property type="component" value="Unassembled WGS sequence"/>
</dbReference>
<dbReference type="eggNOG" id="KOG0185">
    <property type="taxonomic scope" value="Eukaryota"/>
</dbReference>
<dbReference type="PROSITE" id="PS00854">
    <property type="entry name" value="PROTEASOME_BETA_1"/>
    <property type="match status" value="1"/>
</dbReference>
<evidence type="ECO:0000256" key="1">
    <source>
        <dbReference type="ARBA" id="ARBA00022490"/>
    </source>
</evidence>
<evidence type="ECO:0000256" key="4">
    <source>
        <dbReference type="PIRNR" id="PIRNR001213"/>
    </source>
</evidence>
<comment type="subcellular location">
    <subcellularLocation>
        <location evidence="4">Cytoplasm</location>
    </subcellularLocation>
    <subcellularLocation>
        <location evidence="4">Nucleus</location>
    </subcellularLocation>
</comment>
<proteinExistence type="inferred from homology"/>
<dbReference type="EMBL" id="JH992984">
    <property type="protein sequence ID" value="EKX48759.1"/>
    <property type="molecule type" value="Genomic_DNA"/>
</dbReference>
<dbReference type="KEGG" id="gtt:GUITHDRAFT_93540"/>
<reference evidence="6" key="3">
    <citation type="submission" date="2016-03" db="UniProtKB">
        <authorList>
            <consortium name="EnsemblProtists"/>
        </authorList>
    </citation>
    <scope>IDENTIFICATION</scope>
</reference>
<accession>L1JKU2</accession>
<dbReference type="InterPro" id="IPR016050">
    <property type="entry name" value="Proteasome_bsu_CS"/>
</dbReference>
<dbReference type="AlphaFoldDB" id="L1JKU2"/>
<dbReference type="OrthoDB" id="10248542at2759"/>
<gene>
    <name evidence="5" type="ORF">GUITHDRAFT_93540</name>
</gene>
<dbReference type="RefSeq" id="XP_005835739.1">
    <property type="nucleotide sequence ID" value="XM_005835682.1"/>
</dbReference>
<dbReference type="CDD" id="cd03760">
    <property type="entry name" value="proteasome_beta_type_4"/>
    <property type="match status" value="1"/>
</dbReference>
<dbReference type="GeneID" id="17305607"/>
<organism evidence="5">
    <name type="scientific">Guillardia theta (strain CCMP2712)</name>
    <name type="common">Cryptophyte</name>
    <dbReference type="NCBI Taxonomy" id="905079"/>
    <lineage>
        <taxon>Eukaryota</taxon>
        <taxon>Cryptophyceae</taxon>
        <taxon>Pyrenomonadales</taxon>
        <taxon>Geminigeraceae</taxon>
        <taxon>Guillardia</taxon>
    </lineage>
</organism>
<sequence length="233" mass="25981">MKTKPVAEPSTRTQQPIVTGTGVLGIKYNGGVMLACDTLGSYGSLARFRTVKRLEKVGDFTVVGASGDLSDFQKISSMLREMSTSDSAYDDGCNMTPRDIHQYLGRVMYNRRNKFDPLWNELVVAGFRDGKPFLGAVDLIGTMYEDDIIATSFGNYVCLPLMRKAGTNLSKEEAKQVMENCLRVLYYRNTKSSTKIQIATVSAEGVEIGEPFEISTYWGYSAFQHTEYHGKRL</sequence>
<keyword evidence="2 4" id="KW-0647">Proteasome</keyword>
<dbReference type="GO" id="GO:0051603">
    <property type="term" value="P:proteolysis involved in protein catabolic process"/>
    <property type="evidence" value="ECO:0007669"/>
    <property type="project" value="InterPro"/>
</dbReference>
<keyword evidence="7" id="KW-1185">Reference proteome</keyword>
<dbReference type="GO" id="GO:0005737">
    <property type="term" value="C:cytoplasm"/>
    <property type="evidence" value="ECO:0007669"/>
    <property type="project" value="UniProtKB-SubCell"/>
</dbReference>
<comment type="function">
    <text evidence="4">Non-catalytic component of the proteasome.</text>
</comment>
<dbReference type="HOGENOM" id="CLU_072435_0_1_1"/>
<keyword evidence="1 4" id="KW-0963">Cytoplasm</keyword>
<evidence type="ECO:0000256" key="2">
    <source>
        <dbReference type="ARBA" id="ARBA00022942"/>
    </source>
</evidence>
<comment type="similarity">
    <text evidence="4">Belongs to the peptidase T1B family.</text>
</comment>
<dbReference type="Pfam" id="PF00227">
    <property type="entry name" value="Proteasome"/>
    <property type="match status" value="1"/>
</dbReference>
<evidence type="ECO:0000313" key="5">
    <source>
        <dbReference type="EMBL" id="EKX48759.1"/>
    </source>
</evidence>
<keyword evidence="3 4" id="KW-0539">Nucleus</keyword>
<dbReference type="PaxDb" id="55529-EKX48759"/>
<dbReference type="STRING" id="905079.L1JKU2"/>
<dbReference type="OMA" id="QPIMRRY"/>
<dbReference type="GO" id="GO:0005634">
    <property type="term" value="C:nucleus"/>
    <property type="evidence" value="ECO:0007669"/>
    <property type="project" value="UniProtKB-SubCell"/>
</dbReference>
<dbReference type="GO" id="GO:0019774">
    <property type="term" value="C:proteasome core complex, beta-subunit complex"/>
    <property type="evidence" value="ECO:0007669"/>
    <property type="project" value="UniProtKB-UniRule"/>
</dbReference>
<dbReference type="InterPro" id="IPR029055">
    <property type="entry name" value="Ntn_hydrolases_N"/>
</dbReference>
<dbReference type="InterPro" id="IPR023333">
    <property type="entry name" value="Proteasome_suB-type"/>
</dbReference>
<evidence type="ECO:0000256" key="3">
    <source>
        <dbReference type="ARBA" id="ARBA00023242"/>
    </source>
</evidence>
<dbReference type="InterPro" id="IPR001353">
    <property type="entry name" value="Proteasome_sua/b"/>
</dbReference>
<name>L1JKU2_GUITC</name>
<dbReference type="SUPFAM" id="SSF56235">
    <property type="entry name" value="N-terminal nucleophile aminohydrolases (Ntn hydrolases)"/>
    <property type="match status" value="1"/>
</dbReference>
<dbReference type="PIRSF" id="PIRSF001213">
    <property type="entry name" value="Psome_endopept_beta"/>
    <property type="match status" value="1"/>
</dbReference>
<reference evidence="5 7" key="1">
    <citation type="journal article" date="2012" name="Nature">
        <title>Algal genomes reveal evolutionary mosaicism and the fate of nucleomorphs.</title>
        <authorList>
            <consortium name="DOE Joint Genome Institute"/>
            <person name="Curtis B.A."/>
            <person name="Tanifuji G."/>
            <person name="Burki F."/>
            <person name="Gruber A."/>
            <person name="Irimia M."/>
            <person name="Maruyama S."/>
            <person name="Arias M.C."/>
            <person name="Ball S.G."/>
            <person name="Gile G.H."/>
            <person name="Hirakawa Y."/>
            <person name="Hopkins J.F."/>
            <person name="Kuo A."/>
            <person name="Rensing S.A."/>
            <person name="Schmutz J."/>
            <person name="Symeonidi A."/>
            <person name="Elias M."/>
            <person name="Eveleigh R.J."/>
            <person name="Herman E.K."/>
            <person name="Klute M.J."/>
            <person name="Nakayama T."/>
            <person name="Obornik M."/>
            <person name="Reyes-Prieto A."/>
            <person name="Armbrust E.V."/>
            <person name="Aves S.J."/>
            <person name="Beiko R.G."/>
            <person name="Coutinho P."/>
            <person name="Dacks J.B."/>
            <person name="Durnford D.G."/>
            <person name="Fast N.M."/>
            <person name="Green B.R."/>
            <person name="Grisdale C.J."/>
            <person name="Hempel F."/>
            <person name="Henrissat B."/>
            <person name="Hoppner M.P."/>
            <person name="Ishida K."/>
            <person name="Kim E."/>
            <person name="Koreny L."/>
            <person name="Kroth P.G."/>
            <person name="Liu Y."/>
            <person name="Malik S.B."/>
            <person name="Maier U.G."/>
            <person name="McRose D."/>
            <person name="Mock T."/>
            <person name="Neilson J.A."/>
            <person name="Onodera N.T."/>
            <person name="Poole A.M."/>
            <person name="Pritham E.J."/>
            <person name="Richards T.A."/>
            <person name="Rocap G."/>
            <person name="Roy S.W."/>
            <person name="Sarai C."/>
            <person name="Schaack S."/>
            <person name="Shirato S."/>
            <person name="Slamovits C.H."/>
            <person name="Spencer D.F."/>
            <person name="Suzuki S."/>
            <person name="Worden A.Z."/>
            <person name="Zauner S."/>
            <person name="Barry K."/>
            <person name="Bell C."/>
            <person name="Bharti A.K."/>
            <person name="Crow J.A."/>
            <person name="Grimwood J."/>
            <person name="Kramer R."/>
            <person name="Lindquist E."/>
            <person name="Lucas S."/>
            <person name="Salamov A."/>
            <person name="McFadden G.I."/>
            <person name="Lane C.E."/>
            <person name="Keeling P.J."/>
            <person name="Gray M.W."/>
            <person name="Grigoriev I.V."/>
            <person name="Archibald J.M."/>
        </authorList>
    </citation>
    <scope>NUCLEOTIDE SEQUENCE</scope>
    <source>
        <strain evidence="5 7">CCMP2712</strain>
    </source>
</reference>
<dbReference type="PANTHER" id="PTHR32194:SF6">
    <property type="entry name" value="PROTEASOME SUBUNIT BETA"/>
    <property type="match status" value="1"/>
</dbReference>
<dbReference type="PROSITE" id="PS51476">
    <property type="entry name" value="PROTEASOME_BETA_2"/>
    <property type="match status" value="1"/>
</dbReference>
<dbReference type="InterPro" id="IPR016295">
    <property type="entry name" value="Proteasome_beta4"/>
</dbReference>
<protein>
    <recommendedName>
        <fullName evidence="4">Proteasome subunit beta</fullName>
    </recommendedName>
</protein>
<dbReference type="EnsemblProtists" id="EKX48759">
    <property type="protein sequence ID" value="EKX48759"/>
    <property type="gene ID" value="GUITHDRAFT_93540"/>
</dbReference>
<dbReference type="PANTHER" id="PTHR32194">
    <property type="entry name" value="METALLOPROTEASE TLDD"/>
    <property type="match status" value="1"/>
</dbReference>
<evidence type="ECO:0000313" key="7">
    <source>
        <dbReference type="Proteomes" id="UP000011087"/>
    </source>
</evidence>
<dbReference type="Gene3D" id="3.60.20.10">
    <property type="entry name" value="Glutamine Phosphoribosylpyrophosphate, subunit 1, domain 1"/>
    <property type="match status" value="1"/>
</dbReference>
<evidence type="ECO:0000313" key="6">
    <source>
        <dbReference type="EnsemblProtists" id="EKX48759"/>
    </source>
</evidence>
<reference evidence="7" key="2">
    <citation type="submission" date="2012-11" db="EMBL/GenBank/DDBJ databases">
        <authorList>
            <person name="Kuo A."/>
            <person name="Curtis B.A."/>
            <person name="Tanifuji G."/>
            <person name="Burki F."/>
            <person name="Gruber A."/>
            <person name="Irimia M."/>
            <person name="Maruyama S."/>
            <person name="Arias M.C."/>
            <person name="Ball S.G."/>
            <person name="Gile G.H."/>
            <person name="Hirakawa Y."/>
            <person name="Hopkins J.F."/>
            <person name="Rensing S.A."/>
            <person name="Schmutz J."/>
            <person name="Symeonidi A."/>
            <person name="Elias M."/>
            <person name="Eveleigh R.J."/>
            <person name="Herman E.K."/>
            <person name="Klute M.J."/>
            <person name="Nakayama T."/>
            <person name="Obornik M."/>
            <person name="Reyes-Prieto A."/>
            <person name="Armbrust E.V."/>
            <person name="Aves S.J."/>
            <person name="Beiko R.G."/>
            <person name="Coutinho P."/>
            <person name="Dacks J.B."/>
            <person name="Durnford D.G."/>
            <person name="Fast N.M."/>
            <person name="Green B.R."/>
            <person name="Grisdale C."/>
            <person name="Hempe F."/>
            <person name="Henrissat B."/>
            <person name="Hoppner M.P."/>
            <person name="Ishida K.-I."/>
            <person name="Kim E."/>
            <person name="Koreny L."/>
            <person name="Kroth P.G."/>
            <person name="Liu Y."/>
            <person name="Malik S.-B."/>
            <person name="Maier U.G."/>
            <person name="McRose D."/>
            <person name="Mock T."/>
            <person name="Neilson J.A."/>
            <person name="Onodera N.T."/>
            <person name="Poole A.M."/>
            <person name="Pritham E.J."/>
            <person name="Richards T.A."/>
            <person name="Rocap G."/>
            <person name="Roy S.W."/>
            <person name="Sarai C."/>
            <person name="Schaack S."/>
            <person name="Shirato S."/>
            <person name="Slamovits C.H."/>
            <person name="Spencer D.F."/>
            <person name="Suzuki S."/>
            <person name="Worden A.Z."/>
            <person name="Zauner S."/>
            <person name="Barry K."/>
            <person name="Bell C."/>
            <person name="Bharti A.K."/>
            <person name="Crow J.A."/>
            <person name="Grimwood J."/>
            <person name="Kramer R."/>
            <person name="Lindquist E."/>
            <person name="Lucas S."/>
            <person name="Salamov A."/>
            <person name="McFadden G.I."/>
            <person name="Lane C.E."/>
            <person name="Keeling P.J."/>
            <person name="Gray M.W."/>
            <person name="Grigoriev I.V."/>
            <person name="Archibald J.M."/>
        </authorList>
    </citation>
    <scope>NUCLEOTIDE SEQUENCE</scope>
    <source>
        <strain evidence="7">CCMP2712</strain>
    </source>
</reference>